<dbReference type="Proteomes" id="UP001206925">
    <property type="component" value="Unassembled WGS sequence"/>
</dbReference>
<dbReference type="AlphaFoldDB" id="A0AAD5CYP1"/>
<accession>A0AAD5CYP1</accession>
<organism evidence="1 2">
    <name type="scientific">Ambrosia artemisiifolia</name>
    <name type="common">Common ragweed</name>
    <dbReference type="NCBI Taxonomy" id="4212"/>
    <lineage>
        <taxon>Eukaryota</taxon>
        <taxon>Viridiplantae</taxon>
        <taxon>Streptophyta</taxon>
        <taxon>Embryophyta</taxon>
        <taxon>Tracheophyta</taxon>
        <taxon>Spermatophyta</taxon>
        <taxon>Magnoliopsida</taxon>
        <taxon>eudicotyledons</taxon>
        <taxon>Gunneridae</taxon>
        <taxon>Pentapetalae</taxon>
        <taxon>asterids</taxon>
        <taxon>campanulids</taxon>
        <taxon>Asterales</taxon>
        <taxon>Asteraceae</taxon>
        <taxon>Asteroideae</taxon>
        <taxon>Heliantheae alliance</taxon>
        <taxon>Heliantheae</taxon>
        <taxon>Ambrosia</taxon>
    </lineage>
</organism>
<dbReference type="EMBL" id="JAMZMK010006158">
    <property type="protein sequence ID" value="KAI7750404.1"/>
    <property type="molecule type" value="Genomic_DNA"/>
</dbReference>
<sequence>MIARGELGAESSIVEVPLLQVTRCKHEFHLQCILECQELVEVVEQERPVMFNPTRKAMAAT</sequence>
<gene>
    <name evidence="1" type="ORF">M8C21_013421</name>
</gene>
<protein>
    <submittedName>
        <fullName evidence="1">Uncharacterized protein</fullName>
    </submittedName>
</protein>
<evidence type="ECO:0000313" key="2">
    <source>
        <dbReference type="Proteomes" id="UP001206925"/>
    </source>
</evidence>
<reference evidence="1" key="1">
    <citation type="submission" date="2022-06" db="EMBL/GenBank/DDBJ databases">
        <title>Uncovering the hologenomic basis of an extraordinary plant invasion.</title>
        <authorList>
            <person name="Bieker V.C."/>
            <person name="Martin M.D."/>
            <person name="Gilbert T."/>
            <person name="Hodgins K."/>
            <person name="Battlay P."/>
            <person name="Petersen B."/>
            <person name="Wilson J."/>
        </authorList>
    </citation>
    <scope>NUCLEOTIDE SEQUENCE</scope>
    <source>
        <strain evidence="1">AA19_3_7</strain>
        <tissue evidence="1">Leaf</tissue>
    </source>
</reference>
<name>A0AAD5CYP1_AMBAR</name>
<evidence type="ECO:0000313" key="1">
    <source>
        <dbReference type="EMBL" id="KAI7750404.1"/>
    </source>
</evidence>
<comment type="caution">
    <text evidence="1">The sequence shown here is derived from an EMBL/GenBank/DDBJ whole genome shotgun (WGS) entry which is preliminary data.</text>
</comment>
<keyword evidence="2" id="KW-1185">Reference proteome</keyword>
<proteinExistence type="predicted"/>